<comment type="similarity">
    <text evidence="8">Belongs to the exosome component 10/RRP6 family.</text>
</comment>
<dbReference type="PROSITE" id="PS50967">
    <property type="entry name" value="HRDC"/>
    <property type="match status" value="1"/>
</dbReference>
<dbReference type="GO" id="GO:1990251">
    <property type="term" value="C:nuclear exosome focus"/>
    <property type="evidence" value="ECO:0007669"/>
    <property type="project" value="EnsemblFungi"/>
</dbReference>
<keyword evidence="4" id="KW-0378">Hydrolase</keyword>
<evidence type="ECO:0000256" key="3">
    <source>
        <dbReference type="ARBA" id="ARBA00022722"/>
    </source>
</evidence>
<comment type="caution">
    <text evidence="11">The sequence shown here is derived from an EMBL/GenBank/DDBJ whole genome shotgun (WGS) entry which is preliminary data.</text>
</comment>
<dbReference type="GO" id="GO:0000176">
    <property type="term" value="C:nuclear exosome (RNase complex)"/>
    <property type="evidence" value="ECO:0007669"/>
    <property type="project" value="InterPro"/>
</dbReference>
<evidence type="ECO:0000256" key="4">
    <source>
        <dbReference type="ARBA" id="ARBA00022801"/>
    </source>
</evidence>
<feature type="compositionally biased region" description="Basic and acidic residues" evidence="9">
    <location>
        <begin position="764"/>
        <end position="777"/>
    </location>
</feature>
<gene>
    <name evidence="11" type="ORF">UCRPC4_g04956</name>
</gene>
<keyword evidence="7" id="KW-0539">Nucleus</keyword>
<dbReference type="OrthoDB" id="2250022at2759"/>
<dbReference type="AlphaFoldDB" id="A0A0G2GNM9"/>
<dbReference type="Pfam" id="PF08066">
    <property type="entry name" value="PMC2NT"/>
    <property type="match status" value="1"/>
</dbReference>
<feature type="domain" description="HRDC" evidence="10">
    <location>
        <begin position="444"/>
        <end position="524"/>
    </location>
</feature>
<evidence type="ECO:0000256" key="7">
    <source>
        <dbReference type="ARBA" id="ARBA00023242"/>
    </source>
</evidence>
<dbReference type="PANTHER" id="PTHR12124:SF47">
    <property type="entry name" value="EXOSOME COMPONENT 10"/>
    <property type="match status" value="1"/>
</dbReference>
<dbReference type="InterPro" id="IPR010997">
    <property type="entry name" value="HRDC-like_sf"/>
</dbReference>
<dbReference type="GO" id="GO:0000166">
    <property type="term" value="F:nucleotide binding"/>
    <property type="evidence" value="ECO:0007669"/>
    <property type="project" value="InterPro"/>
</dbReference>
<dbReference type="PANTHER" id="PTHR12124">
    <property type="entry name" value="POLYMYOSITIS/SCLERODERMA AUTOANTIGEN-RELATED"/>
    <property type="match status" value="1"/>
</dbReference>
<protein>
    <submittedName>
        <fullName evidence="11">Putative exosome complex exonuclease rrp6</fullName>
    </submittedName>
</protein>
<keyword evidence="5" id="KW-0271">Exosome</keyword>
<dbReference type="InterPro" id="IPR044876">
    <property type="entry name" value="HRDC_dom_sf"/>
</dbReference>
<keyword evidence="6 11" id="KW-0269">Exonuclease</keyword>
<dbReference type="InterPro" id="IPR049559">
    <property type="entry name" value="Rrp6p-like_exo"/>
</dbReference>
<reference evidence="11 12" key="2">
    <citation type="submission" date="2015-05" db="EMBL/GenBank/DDBJ databases">
        <authorList>
            <person name="Morales-Cruz A."/>
            <person name="Amrine K.C."/>
            <person name="Cantu D."/>
        </authorList>
    </citation>
    <scope>NUCLEOTIDE SEQUENCE [LARGE SCALE GENOMIC DNA]</scope>
    <source>
        <strain evidence="11">UCRPC4</strain>
    </source>
</reference>
<dbReference type="EMBL" id="LCWF01000122">
    <property type="protein sequence ID" value="KKY18420.1"/>
    <property type="molecule type" value="Genomic_DNA"/>
</dbReference>
<feature type="compositionally biased region" description="Basic and acidic residues" evidence="9">
    <location>
        <begin position="661"/>
        <end position="674"/>
    </location>
</feature>
<evidence type="ECO:0000313" key="12">
    <source>
        <dbReference type="Proteomes" id="UP000053317"/>
    </source>
</evidence>
<dbReference type="InterPro" id="IPR045092">
    <property type="entry name" value="Rrp6-like"/>
</dbReference>
<dbReference type="SMART" id="SM00474">
    <property type="entry name" value="35EXOc"/>
    <property type="match status" value="1"/>
</dbReference>
<dbReference type="SUPFAM" id="SSF47819">
    <property type="entry name" value="HRDC-like"/>
    <property type="match status" value="1"/>
</dbReference>
<dbReference type="Pfam" id="PF01612">
    <property type="entry name" value="DNA_pol_A_exo1"/>
    <property type="match status" value="1"/>
</dbReference>
<evidence type="ECO:0000256" key="1">
    <source>
        <dbReference type="ARBA" id="ARBA00004123"/>
    </source>
</evidence>
<dbReference type="Pfam" id="PF00570">
    <property type="entry name" value="HRDC"/>
    <property type="match status" value="1"/>
</dbReference>
<dbReference type="InterPro" id="IPR012588">
    <property type="entry name" value="Exosome-assoc_fac_Rrp6_N"/>
</dbReference>
<dbReference type="GO" id="GO:0140602">
    <property type="term" value="C:nucleolar peripheral inclusion body"/>
    <property type="evidence" value="ECO:0007669"/>
    <property type="project" value="EnsemblFungi"/>
</dbReference>
<keyword evidence="3" id="KW-0540">Nuclease</keyword>
<dbReference type="GO" id="GO:0071920">
    <property type="term" value="C:cleavage body"/>
    <property type="evidence" value="ECO:0007669"/>
    <property type="project" value="EnsemblFungi"/>
</dbReference>
<dbReference type="GO" id="GO:0071035">
    <property type="term" value="P:nuclear polyadenylation-dependent rRNA catabolic process"/>
    <property type="evidence" value="ECO:0007669"/>
    <property type="project" value="TreeGrafter"/>
</dbReference>
<sequence length="786" mass="88745">MDLSADFNSFQKTVTDALLASTRTAGQIASEDLSFHRSSSRSFSSALDAKNVRLLQLTNRLLQVAASASTSDVSAPQLEDVDSVEDNWRGVVDVVDDLLEKADRCLDEFTGVIKQLSPKKDGEDVGQAPKQTATKPNRYLTKVMKKPQEEFESKVNNFEEGPWKPLLKSKPHAKVSLEESLVENESGFDHPYAPEIADYSYPQATYKFADAITFTPPQESEAIFVDTEEGVNEMLEELQQADVIAVDLEHHDAHSYVGLVSLMQISTRGKDWIVDTLRPWRERLQVLNEVFTDPKILKVFHGSTMDMIWLQRDLGLYVVGLFDTYHAACALNFPKKSLKYLLERFAQFDAQKMYQMSDWRIRPLPAELLDYARSDTHYLLYVFDQVRNMLIEESTNDNNLVDYVLEQSKKEALQKYERPVYDRDRGLGPVGWFGPISKRSVKFTNEQFAVYRALHEWRDMEARNADEGVGTILSINALFNVADAMPTTTHALLAAASPISRAVRDSLKDLVDLIKRAKEDSKNQPAYWQIMQEIDTILGPTRKSRKPWEREKQNKDVLADTNGNVETVNVMGTTAASATTSTLWGPTIHSADLLVKQNWKNLVMQETMARIIPMPTAAQVISMITPPTLTQLSIPASTSAPPTPITTNGTDSKPSTPEVFTIRELKRQEKENRKSATAAEENISLDPKEITKSERKALREQERAQREQKKKQKGQESSPATEFFDYKTAPSILHPPQADEPTRNHKQSPTNPKKRPFDPYLKSLDTKKGAKRLHGEGGGKSFTFKK</sequence>
<dbReference type="GO" id="GO:0071040">
    <property type="term" value="P:nuclear polyadenylation-dependent antisense transcript catabolic process"/>
    <property type="evidence" value="ECO:0007669"/>
    <property type="project" value="TreeGrafter"/>
</dbReference>
<evidence type="ECO:0000313" key="11">
    <source>
        <dbReference type="EMBL" id="KKY18420.1"/>
    </source>
</evidence>
<evidence type="ECO:0000256" key="6">
    <source>
        <dbReference type="ARBA" id="ARBA00022839"/>
    </source>
</evidence>
<dbReference type="CDD" id="cd06147">
    <property type="entry name" value="Rrp6p_like_exo"/>
    <property type="match status" value="1"/>
</dbReference>
<proteinExistence type="inferred from homology"/>
<evidence type="ECO:0000259" key="10">
    <source>
        <dbReference type="PROSITE" id="PS50967"/>
    </source>
</evidence>
<dbReference type="GO" id="GO:0140746">
    <property type="term" value="P:siRNA catabolic process"/>
    <property type="evidence" value="ECO:0007669"/>
    <property type="project" value="EnsemblFungi"/>
</dbReference>
<keyword evidence="12" id="KW-1185">Reference proteome</keyword>
<dbReference type="Gene3D" id="1.10.150.80">
    <property type="entry name" value="HRDC domain"/>
    <property type="match status" value="1"/>
</dbReference>
<comment type="subcellular location">
    <subcellularLocation>
        <location evidence="1">Nucleus</location>
    </subcellularLocation>
</comment>
<organism evidence="11 12">
    <name type="scientific">Phaeomoniella chlamydospora</name>
    <name type="common">Phaeoacremonium chlamydosporum</name>
    <dbReference type="NCBI Taxonomy" id="158046"/>
    <lineage>
        <taxon>Eukaryota</taxon>
        <taxon>Fungi</taxon>
        <taxon>Dikarya</taxon>
        <taxon>Ascomycota</taxon>
        <taxon>Pezizomycotina</taxon>
        <taxon>Eurotiomycetes</taxon>
        <taxon>Chaetothyriomycetidae</taxon>
        <taxon>Phaeomoniellales</taxon>
        <taxon>Phaeomoniellaceae</taxon>
        <taxon>Phaeomoniella</taxon>
    </lineage>
</organism>
<dbReference type="GO" id="GO:0005730">
    <property type="term" value="C:nucleolus"/>
    <property type="evidence" value="ECO:0007669"/>
    <property type="project" value="EnsemblFungi"/>
</dbReference>
<dbReference type="InterPro" id="IPR012337">
    <property type="entry name" value="RNaseH-like_sf"/>
</dbReference>
<reference evidence="11 12" key="1">
    <citation type="submission" date="2015-05" db="EMBL/GenBank/DDBJ databases">
        <title>Distinctive expansion of gene families associated with plant cell wall degradation and secondary metabolism in the genomes of grapevine trunk pathogens.</title>
        <authorList>
            <person name="Lawrence D.P."/>
            <person name="Travadon R."/>
            <person name="Rolshausen P.E."/>
            <person name="Baumgartner K."/>
        </authorList>
    </citation>
    <scope>NUCLEOTIDE SEQUENCE [LARGE SCALE GENOMIC DNA]</scope>
    <source>
        <strain evidence="11">UCRPC4</strain>
    </source>
</reference>
<dbReference type="GO" id="GO:0000467">
    <property type="term" value="P:exonucleolytic trimming to generate mature 3'-end of 5.8S rRNA from tricistronic rRNA transcript (SSU-rRNA, 5.8S rRNA, LSU-rRNA)"/>
    <property type="evidence" value="ECO:0007669"/>
    <property type="project" value="InterPro"/>
</dbReference>
<feature type="region of interest" description="Disordered" evidence="9">
    <location>
        <begin position="632"/>
        <end position="786"/>
    </location>
</feature>
<dbReference type="Gene3D" id="3.30.420.10">
    <property type="entry name" value="Ribonuclease H-like superfamily/Ribonuclease H"/>
    <property type="match status" value="1"/>
</dbReference>
<dbReference type="GO" id="GO:0003727">
    <property type="term" value="F:single-stranded RNA binding"/>
    <property type="evidence" value="ECO:0007669"/>
    <property type="project" value="TreeGrafter"/>
</dbReference>
<keyword evidence="2" id="KW-0698">rRNA processing</keyword>
<dbReference type="FunFam" id="1.10.150.80:FF:000001">
    <property type="entry name" value="Putative exosome component 10"/>
    <property type="match status" value="1"/>
</dbReference>
<dbReference type="InterPro" id="IPR036397">
    <property type="entry name" value="RNaseH_sf"/>
</dbReference>
<dbReference type="FunFam" id="3.30.420.10:FF:000059">
    <property type="entry name" value="Exosome complex exonuclease Rrp6"/>
    <property type="match status" value="1"/>
</dbReference>
<evidence type="ECO:0000256" key="2">
    <source>
        <dbReference type="ARBA" id="ARBA00022552"/>
    </source>
</evidence>
<dbReference type="GO" id="GO:0071038">
    <property type="term" value="P:TRAMP-dependent tRNA surveillance pathway"/>
    <property type="evidence" value="ECO:0007669"/>
    <property type="project" value="TreeGrafter"/>
</dbReference>
<evidence type="ECO:0000256" key="8">
    <source>
        <dbReference type="ARBA" id="ARBA00043957"/>
    </source>
</evidence>
<dbReference type="GO" id="GO:0071037">
    <property type="term" value="P:nuclear polyadenylation-dependent snRNA catabolic process"/>
    <property type="evidence" value="ECO:0007669"/>
    <property type="project" value="TreeGrafter"/>
</dbReference>
<evidence type="ECO:0000256" key="5">
    <source>
        <dbReference type="ARBA" id="ARBA00022835"/>
    </source>
</evidence>
<dbReference type="GO" id="GO:0071036">
    <property type="term" value="P:nuclear polyadenylation-dependent snoRNA catabolic process"/>
    <property type="evidence" value="ECO:0007669"/>
    <property type="project" value="TreeGrafter"/>
</dbReference>
<dbReference type="SMART" id="SM00341">
    <property type="entry name" value="HRDC"/>
    <property type="match status" value="1"/>
</dbReference>
<dbReference type="GO" id="GO:0071039">
    <property type="term" value="P:nuclear polyadenylation-dependent CUT catabolic process"/>
    <property type="evidence" value="ECO:0007669"/>
    <property type="project" value="EnsemblFungi"/>
</dbReference>
<dbReference type="GO" id="GO:0033621">
    <property type="term" value="P:nuclear mRNA surveillance of meiosis-specific transcripts"/>
    <property type="evidence" value="ECO:0007669"/>
    <property type="project" value="EnsemblFungi"/>
</dbReference>
<evidence type="ECO:0000256" key="9">
    <source>
        <dbReference type="SAM" id="MobiDB-lite"/>
    </source>
</evidence>
<feature type="compositionally biased region" description="Basic and acidic residues" evidence="9">
    <location>
        <begin position="686"/>
        <end position="707"/>
    </location>
</feature>
<dbReference type="SUPFAM" id="SSF53098">
    <property type="entry name" value="Ribonuclease H-like"/>
    <property type="match status" value="1"/>
</dbReference>
<dbReference type="GO" id="GO:0071044">
    <property type="term" value="P:histone mRNA catabolic process"/>
    <property type="evidence" value="ECO:0007669"/>
    <property type="project" value="TreeGrafter"/>
</dbReference>
<dbReference type="GO" id="GO:0000175">
    <property type="term" value="F:3'-5'-RNA exonuclease activity"/>
    <property type="evidence" value="ECO:0007669"/>
    <property type="project" value="InterPro"/>
</dbReference>
<dbReference type="InterPro" id="IPR002121">
    <property type="entry name" value="HRDC_dom"/>
</dbReference>
<accession>A0A0G2GNM9</accession>
<name>A0A0G2GNM9_PHACM</name>
<dbReference type="Proteomes" id="UP000053317">
    <property type="component" value="Unassembled WGS sequence"/>
</dbReference>
<dbReference type="GO" id="GO:1990342">
    <property type="term" value="C:heterochromatin island"/>
    <property type="evidence" value="ECO:0007669"/>
    <property type="project" value="EnsemblFungi"/>
</dbReference>
<dbReference type="InterPro" id="IPR002562">
    <property type="entry name" value="3'-5'_exonuclease_dom"/>
</dbReference>
<dbReference type="GO" id="GO:0071051">
    <property type="term" value="P:poly(A)-dependent snoRNA 3'-end processing"/>
    <property type="evidence" value="ECO:0007669"/>
    <property type="project" value="TreeGrafter"/>
</dbReference>